<sequence length="44" mass="5365">MIFIELNIKELWYLIIENTFIFKYLITNNYCLIKKVKTSCGILY</sequence>
<gene>
    <name evidence="1" type="ORF">SAMN04515668_0535</name>
</gene>
<evidence type="ECO:0000313" key="2">
    <source>
        <dbReference type="Proteomes" id="UP000199029"/>
    </source>
</evidence>
<dbReference type="AlphaFoldDB" id="A0A1I5TMV4"/>
<evidence type="ECO:0000313" key="1">
    <source>
        <dbReference type="EMBL" id="SFP84389.1"/>
    </source>
</evidence>
<reference evidence="2" key="1">
    <citation type="submission" date="2016-10" db="EMBL/GenBank/DDBJ databases">
        <authorList>
            <person name="Varghese N."/>
            <person name="Submissions S."/>
        </authorList>
    </citation>
    <scope>NUCLEOTIDE SEQUENCE [LARGE SCALE GENOMIC DNA]</scope>
    <source>
        <strain evidence="2">OR362-8,ATCC BAA-1266,JCM 13504</strain>
    </source>
</reference>
<keyword evidence="2" id="KW-1185">Reference proteome</keyword>
<proteinExistence type="predicted"/>
<dbReference type="Proteomes" id="UP000199029">
    <property type="component" value="Unassembled WGS sequence"/>
</dbReference>
<organism evidence="1 2">
    <name type="scientific">Hymenobacter arizonensis</name>
    <name type="common">Siccationidurans arizonensis</name>
    <dbReference type="NCBI Taxonomy" id="1227077"/>
    <lineage>
        <taxon>Bacteria</taxon>
        <taxon>Pseudomonadati</taxon>
        <taxon>Bacteroidota</taxon>
        <taxon>Cytophagia</taxon>
        <taxon>Cytophagales</taxon>
        <taxon>Hymenobacteraceae</taxon>
        <taxon>Hymenobacter</taxon>
    </lineage>
</organism>
<dbReference type="EMBL" id="FOXS01000001">
    <property type="protein sequence ID" value="SFP84389.1"/>
    <property type="molecule type" value="Genomic_DNA"/>
</dbReference>
<protein>
    <submittedName>
        <fullName evidence="1">Uncharacterized protein</fullName>
    </submittedName>
</protein>
<name>A0A1I5TMV4_HYMAR</name>
<accession>A0A1I5TMV4</accession>